<dbReference type="RefSeq" id="WP_087463716.1">
    <property type="nucleotide sequence ID" value="NZ_CP021425.1"/>
</dbReference>
<evidence type="ECO:0000313" key="2">
    <source>
        <dbReference type="EMBL" id="ARU59001.1"/>
    </source>
</evidence>
<name>A0A1Y0IEW8_9GAMM</name>
<dbReference type="KEGG" id="ome:OLMES_5014"/>
<dbReference type="Pfam" id="PF09826">
    <property type="entry name" value="Beta_propel"/>
    <property type="match status" value="1"/>
</dbReference>
<dbReference type="Proteomes" id="UP000196027">
    <property type="component" value="Chromosome"/>
</dbReference>
<dbReference type="AlphaFoldDB" id="A0A1Y0IEW8"/>
<dbReference type="InterPro" id="IPR019198">
    <property type="entry name" value="Beta_propeller_containing"/>
</dbReference>
<dbReference type="OrthoDB" id="9778998at2"/>
<gene>
    <name evidence="2" type="ORF">OLMES_5014</name>
</gene>
<proteinExistence type="predicted"/>
<evidence type="ECO:0000256" key="1">
    <source>
        <dbReference type="SAM" id="MobiDB-lite"/>
    </source>
</evidence>
<sequence length="749" mass="81603">MNFRALILGGVVTGPLVIVGCNGGSDSAPETDNTGSGEVSATAALVPSQSSDELEAYIKEGLKRTVGGQRSGEVDFAPPTLEADQNGSEADDGGSDSLLGYTETNTQVKGVDEDDKVKFDGEYLYVATNDLRYGIAEPFVGEPPIDLPEDALDEERLASGDAALEDESLIAPPPLSTSRIRILKTEDGETAATEVANIEFNEGEGLIDGLYLHDADNGAKSLVVVQTDQSYMWATWNYYGGWNNGNTELTMYAVNNPQNVSESWNITIEGTLIDSRRIGDKLYLVTRYIPNIPELEWYAEDERARSNNADVIEDLSLDLLLPKAAINYQARENLVDPSNCFVPDSSRNQDAYYSPELVTITEVDLESKTVPASVCVAGYTSGVYSSKTALYLFNDGFDYTSDVHKFTYTESGPVYSGSGDVTGTLGWKSPSFRLGEKEGALVVVTTDYPFMAEDPGFIGIPEIEPVDGADEVGETSIVADDFVPTYRDYSRPVHRMTVLGDGDPGTLKLKTIATLPNEQQPAAIGKPGEDIYAVRYLGDRAYIVTYQRTDPLYVVDLANVAQPKIAGELKVDGYSDYLHPFGSEFLLGIGKSAIVEKDNAWYQGVQIGLFDVSDLSSPRQVQVVELGKRGTETPISYDHKAFSVLATGNDQYRFTMPVRVHDGVQTYPSDWLDWQYTGLHLFDLDLSAAGSLSANGVIVSEHKAGDKPYYNYAEVERGVIDGDIVHYVYDDEVFSADWNDVSGTVVGPQ</sequence>
<accession>A0A1Y0IEW8</accession>
<feature type="region of interest" description="Disordered" evidence="1">
    <location>
        <begin position="69"/>
        <end position="107"/>
    </location>
</feature>
<dbReference type="PROSITE" id="PS51257">
    <property type="entry name" value="PROKAR_LIPOPROTEIN"/>
    <property type="match status" value="1"/>
</dbReference>
<keyword evidence="3" id="KW-1185">Reference proteome</keyword>
<evidence type="ECO:0000313" key="3">
    <source>
        <dbReference type="Proteomes" id="UP000196027"/>
    </source>
</evidence>
<reference evidence="2 3" key="1">
    <citation type="submission" date="2017-05" db="EMBL/GenBank/DDBJ databases">
        <title>Genomic insights into alkan degradation activity of Oleiphilus messinensis.</title>
        <authorList>
            <person name="Kozyavkin S.A."/>
            <person name="Slesarev A.I."/>
            <person name="Golyshin P.N."/>
            <person name="Korzhenkov A."/>
            <person name="Golyshina O.N."/>
            <person name="Toshchakov S.V."/>
        </authorList>
    </citation>
    <scope>NUCLEOTIDE SEQUENCE [LARGE SCALE GENOMIC DNA]</scope>
    <source>
        <strain evidence="2 3">ME102</strain>
    </source>
</reference>
<dbReference type="EMBL" id="CP021425">
    <property type="protein sequence ID" value="ARU59001.1"/>
    <property type="molecule type" value="Genomic_DNA"/>
</dbReference>
<protein>
    <submittedName>
        <fullName evidence="2">Secreted protein containing beta-propeller domain</fullName>
    </submittedName>
</protein>
<organism evidence="2 3">
    <name type="scientific">Oleiphilus messinensis</name>
    <dbReference type="NCBI Taxonomy" id="141451"/>
    <lineage>
        <taxon>Bacteria</taxon>
        <taxon>Pseudomonadati</taxon>
        <taxon>Pseudomonadota</taxon>
        <taxon>Gammaproteobacteria</taxon>
        <taxon>Oceanospirillales</taxon>
        <taxon>Oleiphilaceae</taxon>
        <taxon>Oleiphilus</taxon>
    </lineage>
</organism>